<gene>
    <name evidence="1" type="ORF">OLEA9_A071388</name>
</gene>
<dbReference type="Proteomes" id="UP000594638">
    <property type="component" value="Unassembled WGS sequence"/>
</dbReference>
<reference evidence="1 2" key="1">
    <citation type="submission" date="2019-12" db="EMBL/GenBank/DDBJ databases">
        <authorList>
            <person name="Alioto T."/>
            <person name="Alioto T."/>
            <person name="Gomez Garrido J."/>
        </authorList>
    </citation>
    <scope>NUCLEOTIDE SEQUENCE [LARGE SCALE GENOMIC DNA]</scope>
</reference>
<dbReference type="EMBL" id="CACTIH010002035">
    <property type="protein sequence ID" value="CAA2972044.1"/>
    <property type="molecule type" value="Genomic_DNA"/>
</dbReference>
<organism evidence="1 2">
    <name type="scientific">Olea europaea subsp. europaea</name>
    <dbReference type="NCBI Taxonomy" id="158383"/>
    <lineage>
        <taxon>Eukaryota</taxon>
        <taxon>Viridiplantae</taxon>
        <taxon>Streptophyta</taxon>
        <taxon>Embryophyta</taxon>
        <taxon>Tracheophyta</taxon>
        <taxon>Spermatophyta</taxon>
        <taxon>Magnoliopsida</taxon>
        <taxon>eudicotyledons</taxon>
        <taxon>Gunneridae</taxon>
        <taxon>Pentapetalae</taxon>
        <taxon>asterids</taxon>
        <taxon>lamiids</taxon>
        <taxon>Lamiales</taxon>
        <taxon>Oleaceae</taxon>
        <taxon>Oleeae</taxon>
        <taxon>Olea</taxon>
    </lineage>
</organism>
<dbReference type="Gramene" id="OE9A071388T1">
    <property type="protein sequence ID" value="OE9A071388C1"/>
    <property type="gene ID" value="OE9A071388"/>
</dbReference>
<accession>A0A8S0R0R0</accession>
<feature type="non-terminal residue" evidence="1">
    <location>
        <position position="1"/>
    </location>
</feature>
<sequence length="96" mass="10302">RTGNLANDTVVSHVYYVAIAAAQGRDDCGEGKIEEIGKGLLQTSKRQQRSSIWEKLEMGLEAQNLKPFPHATAQLALLDGSKDLGGTNTFGRASSL</sequence>
<feature type="non-terminal residue" evidence="1">
    <location>
        <position position="96"/>
    </location>
</feature>
<evidence type="ECO:0000313" key="2">
    <source>
        <dbReference type="Proteomes" id="UP000594638"/>
    </source>
</evidence>
<evidence type="ECO:0000313" key="1">
    <source>
        <dbReference type="EMBL" id="CAA2972044.1"/>
    </source>
</evidence>
<keyword evidence="2" id="KW-1185">Reference proteome</keyword>
<dbReference type="AlphaFoldDB" id="A0A8S0R0R0"/>
<protein>
    <submittedName>
        <fullName evidence="1">Uncharacterized protein</fullName>
    </submittedName>
</protein>
<name>A0A8S0R0R0_OLEEU</name>
<comment type="caution">
    <text evidence="1">The sequence shown here is derived from an EMBL/GenBank/DDBJ whole genome shotgun (WGS) entry which is preliminary data.</text>
</comment>
<proteinExistence type="predicted"/>